<dbReference type="KEGG" id="tcn:H9L16_02545"/>
<dbReference type="AlphaFoldDB" id="A0A7G9SRP7"/>
<dbReference type="SUPFAM" id="SSF51197">
    <property type="entry name" value="Clavaminate synthase-like"/>
    <property type="match status" value="1"/>
</dbReference>
<feature type="domain" description="Aspartyl/asparaginy/proline hydroxylase" evidence="1">
    <location>
        <begin position="67"/>
        <end position="167"/>
    </location>
</feature>
<gene>
    <name evidence="2" type="ORF">H9L16_02545</name>
</gene>
<dbReference type="Pfam" id="PF05118">
    <property type="entry name" value="Asp_Arg_Hydrox"/>
    <property type="match status" value="1"/>
</dbReference>
<dbReference type="Gene3D" id="2.60.120.330">
    <property type="entry name" value="B-lactam Antibiotic, Isopenicillin N Synthase, Chain"/>
    <property type="match status" value="1"/>
</dbReference>
<evidence type="ECO:0000259" key="1">
    <source>
        <dbReference type="Pfam" id="PF05118"/>
    </source>
</evidence>
<protein>
    <submittedName>
        <fullName evidence="2">Aspartyl/asparaginyl beta-hydroxylase domain-containing protein</fullName>
    </submittedName>
</protein>
<dbReference type="InterPro" id="IPR027443">
    <property type="entry name" value="IPNS-like_sf"/>
</dbReference>
<keyword evidence="3" id="KW-1185">Reference proteome</keyword>
<proteinExistence type="predicted"/>
<evidence type="ECO:0000313" key="3">
    <source>
        <dbReference type="Proteomes" id="UP000515804"/>
    </source>
</evidence>
<organism evidence="2 3">
    <name type="scientific">Thermomonas carbonis</name>
    <dbReference type="NCBI Taxonomy" id="1463158"/>
    <lineage>
        <taxon>Bacteria</taxon>
        <taxon>Pseudomonadati</taxon>
        <taxon>Pseudomonadota</taxon>
        <taxon>Gammaproteobacteria</taxon>
        <taxon>Lysobacterales</taxon>
        <taxon>Lysobacteraceae</taxon>
        <taxon>Thermomonas</taxon>
    </lineage>
</organism>
<dbReference type="Proteomes" id="UP000515804">
    <property type="component" value="Chromosome"/>
</dbReference>
<sequence length="311" mass="34707">MKLPLPFIQLPLSFDADVLAAEIEALGESVWRDHPQKFPGNSMLPLLAVGGDPANESFAGTMAPTPELLRCPYLMQVMASFGATLGRTRLMRLAGQAEVTPHVDQGYYWAERVRVHVPIVTQPTVRFECGSAVINMAAGECWIFDTWRNHNVINDASQSRIHLVADTVGGEAFWNLVAAGRGHGADRADWRPVRVPPSASRPALILEHYNIPQAMSPWEANYHMRRLLDDADPRDPNLAAAHAQIERFFQAWRGLWARYADSGEGKAEYWAALERFIQQIPEPVAMIRLANGTHWIDGVLARVAKMAIRRS</sequence>
<reference evidence="2 3" key="1">
    <citation type="submission" date="2020-08" db="EMBL/GenBank/DDBJ databases">
        <title>Genome sequence of Thermomonas carbonis KCTC 42013T.</title>
        <authorList>
            <person name="Hyun D.-W."/>
            <person name="Bae J.-W."/>
        </authorList>
    </citation>
    <scope>NUCLEOTIDE SEQUENCE [LARGE SCALE GENOMIC DNA]</scope>
    <source>
        <strain evidence="2 3">KCTC 42013</strain>
    </source>
</reference>
<evidence type="ECO:0000313" key="2">
    <source>
        <dbReference type="EMBL" id="QNN70522.1"/>
    </source>
</evidence>
<accession>A0A7G9SRP7</accession>
<dbReference type="EMBL" id="CP060719">
    <property type="protein sequence ID" value="QNN70522.1"/>
    <property type="molecule type" value="Genomic_DNA"/>
</dbReference>
<dbReference type="InterPro" id="IPR007803">
    <property type="entry name" value="Asp/Arg/Pro-Hydrxlase"/>
</dbReference>
<dbReference type="RefSeq" id="WP_187553038.1">
    <property type="nucleotide sequence ID" value="NZ_BMZL01000001.1"/>
</dbReference>
<name>A0A7G9SRP7_9GAMM</name>